<feature type="transmembrane region" description="Helical" evidence="1">
    <location>
        <begin position="122"/>
        <end position="144"/>
    </location>
</feature>
<dbReference type="Pfam" id="PF07301">
    <property type="entry name" value="DUF1453"/>
    <property type="match status" value="1"/>
</dbReference>
<dbReference type="InterPro" id="IPR031306">
    <property type="entry name" value="CcdC"/>
</dbReference>
<dbReference type="PANTHER" id="PTHR39164">
    <property type="entry name" value="PROTEIN CCDC"/>
    <property type="match status" value="1"/>
</dbReference>
<dbReference type="PIRSF" id="PIRSF021441">
    <property type="entry name" value="DUF1453"/>
    <property type="match status" value="1"/>
</dbReference>
<keyword evidence="1" id="KW-0472">Membrane</keyword>
<dbReference type="InterPro" id="IPR058247">
    <property type="entry name" value="DUF1453"/>
</dbReference>
<evidence type="ECO:0000256" key="1">
    <source>
        <dbReference type="SAM" id="Phobius"/>
    </source>
</evidence>
<dbReference type="PANTHER" id="PTHR39164:SF1">
    <property type="entry name" value="PROTEIN CCDC"/>
    <property type="match status" value="1"/>
</dbReference>
<comment type="caution">
    <text evidence="2">The sequence shown here is derived from an EMBL/GenBank/DDBJ whole genome shotgun (WGS) entry which is preliminary data.</text>
</comment>
<keyword evidence="3" id="KW-1185">Reference proteome</keyword>
<feature type="transmembrane region" description="Helical" evidence="1">
    <location>
        <begin position="65"/>
        <end position="82"/>
    </location>
</feature>
<gene>
    <name evidence="2" type="ORF">ACFQ03_11410</name>
</gene>
<organism evidence="2 3">
    <name type="scientific">Paenibacillus residui</name>
    <dbReference type="NCBI Taxonomy" id="629724"/>
    <lineage>
        <taxon>Bacteria</taxon>
        <taxon>Bacillati</taxon>
        <taxon>Bacillota</taxon>
        <taxon>Bacilli</taxon>
        <taxon>Bacillales</taxon>
        <taxon>Paenibacillaceae</taxon>
        <taxon>Paenibacillus</taxon>
    </lineage>
</organism>
<feature type="transmembrane region" description="Helical" evidence="1">
    <location>
        <begin position="40"/>
        <end position="59"/>
    </location>
</feature>
<protein>
    <submittedName>
        <fullName evidence="2">CcdC family protein</fullName>
    </submittedName>
</protein>
<evidence type="ECO:0000313" key="3">
    <source>
        <dbReference type="Proteomes" id="UP001597120"/>
    </source>
</evidence>
<dbReference type="EMBL" id="JBHTIU010000035">
    <property type="protein sequence ID" value="MFD0869761.1"/>
    <property type="molecule type" value="Genomic_DNA"/>
</dbReference>
<accession>A0ABW3D8U4</accession>
<feature type="transmembrane region" description="Helical" evidence="1">
    <location>
        <begin position="6"/>
        <end position="28"/>
    </location>
</feature>
<sequence>MTHALFSPQVLSILVSLFAGSAVIVLRLRAANKPTSLKKIIMPPVGMATGFLMFLAPAFRIPWTWVAAAFLVGALLFSYPLIRTSKFHQVGDEIYLKRSSMFIVVIIGLLLVRTLLHDVLEPYITISQSAGIFFILAFGMLLPWRAAMLVQYRRLERRGQKAPGEKD</sequence>
<dbReference type="Proteomes" id="UP001597120">
    <property type="component" value="Unassembled WGS sequence"/>
</dbReference>
<proteinExistence type="predicted"/>
<reference evidence="3" key="1">
    <citation type="journal article" date="2019" name="Int. J. Syst. Evol. Microbiol.">
        <title>The Global Catalogue of Microorganisms (GCM) 10K type strain sequencing project: providing services to taxonomists for standard genome sequencing and annotation.</title>
        <authorList>
            <consortium name="The Broad Institute Genomics Platform"/>
            <consortium name="The Broad Institute Genome Sequencing Center for Infectious Disease"/>
            <person name="Wu L."/>
            <person name="Ma J."/>
        </authorList>
    </citation>
    <scope>NUCLEOTIDE SEQUENCE [LARGE SCALE GENOMIC DNA]</scope>
    <source>
        <strain evidence="3">CCUG 57263</strain>
    </source>
</reference>
<dbReference type="RefSeq" id="WP_144939949.1">
    <property type="nucleotide sequence ID" value="NZ_JBHTIU010000035.1"/>
</dbReference>
<keyword evidence="1" id="KW-0812">Transmembrane</keyword>
<name>A0ABW3D8U4_9BACL</name>
<keyword evidence="1" id="KW-1133">Transmembrane helix</keyword>
<evidence type="ECO:0000313" key="2">
    <source>
        <dbReference type="EMBL" id="MFD0869761.1"/>
    </source>
</evidence>
<feature type="transmembrane region" description="Helical" evidence="1">
    <location>
        <begin position="94"/>
        <end position="116"/>
    </location>
</feature>